<evidence type="ECO:0000313" key="8">
    <source>
        <dbReference type="Proteomes" id="UP001357733"/>
    </source>
</evidence>
<evidence type="ECO:0000259" key="6">
    <source>
        <dbReference type="Pfam" id="PF13614"/>
    </source>
</evidence>
<dbReference type="RefSeq" id="WP_324618712.1">
    <property type="nucleotide sequence ID" value="NZ_JAYKOT010000001.1"/>
</dbReference>
<dbReference type="SUPFAM" id="SSF52540">
    <property type="entry name" value="P-loop containing nucleoside triphosphate hydrolases"/>
    <property type="match status" value="1"/>
</dbReference>
<evidence type="ECO:0000313" key="7">
    <source>
        <dbReference type="EMBL" id="MEB3428677.1"/>
    </source>
</evidence>
<comment type="caution">
    <text evidence="7">The sequence shown here is derived from an EMBL/GenBank/DDBJ whole genome shotgun (WGS) entry which is preliminary data.</text>
</comment>
<dbReference type="Gene3D" id="3.40.50.300">
    <property type="entry name" value="P-loop containing nucleotide triphosphate hydrolases"/>
    <property type="match status" value="1"/>
</dbReference>
<sequence length="254" mass="27988">MARIISIFNQKGGVGKTTSVVNIASALGKLGKKVLVVDIDPQGNATSGLGVDKNSHKTIYSLLLNSNFEDGYLKETSSKNVSLIPANSELAGTEVELVNLEDRELRLKNALEKFENDFDYILIDPPPSLGQLSINALVASDSIIIPIQAEYYALEGVSELVKTYNLVKDTLNKDLEIEGVLISMFDGRNNLALEVLEEVKKYFKSKVFKTSIPRNIRVAEAPSYGLSVIDYDENSKGAKAYMKIAKEIVRNNKR</sequence>
<comment type="similarity">
    <text evidence="1">Belongs to the ParA family.</text>
</comment>
<dbReference type="PANTHER" id="PTHR13696">
    <property type="entry name" value="P-LOOP CONTAINING NUCLEOSIDE TRIPHOSPHATE HYDROLASE"/>
    <property type="match status" value="1"/>
</dbReference>
<evidence type="ECO:0000256" key="2">
    <source>
        <dbReference type="ARBA" id="ARBA00049360"/>
    </source>
</evidence>
<keyword evidence="8" id="KW-1185">Reference proteome</keyword>
<dbReference type="PANTHER" id="PTHR13696:SF52">
    <property type="entry name" value="PARA FAMILY PROTEIN CT_582"/>
    <property type="match status" value="1"/>
</dbReference>
<dbReference type="CDD" id="cd02042">
    <property type="entry name" value="ParAB_family"/>
    <property type="match status" value="1"/>
</dbReference>
<keyword evidence="5" id="KW-0175">Coiled coil</keyword>
<evidence type="ECO:0000256" key="4">
    <source>
        <dbReference type="ARBA" id="ARBA00071824"/>
    </source>
</evidence>
<evidence type="ECO:0000256" key="5">
    <source>
        <dbReference type="SAM" id="Coils"/>
    </source>
</evidence>
<dbReference type="AlphaFoldDB" id="A0AAW9MVZ7"/>
<name>A0AAW9MVZ7_9FIRM</name>
<dbReference type="Pfam" id="PF13614">
    <property type="entry name" value="AAA_31"/>
    <property type="match status" value="1"/>
</dbReference>
<gene>
    <name evidence="7" type="ORF">VLK81_01320</name>
</gene>
<organism evidence="7 8">
    <name type="scientific">Citroniella saccharovorans</name>
    <dbReference type="NCBI Taxonomy" id="2053367"/>
    <lineage>
        <taxon>Bacteria</taxon>
        <taxon>Bacillati</taxon>
        <taxon>Bacillota</taxon>
        <taxon>Tissierellia</taxon>
        <taxon>Tissierellales</taxon>
        <taxon>Peptoniphilaceae</taxon>
        <taxon>Citroniella</taxon>
    </lineage>
</organism>
<dbReference type="InterPro" id="IPR025669">
    <property type="entry name" value="AAA_dom"/>
</dbReference>
<dbReference type="FunFam" id="3.40.50.300:FF:000285">
    <property type="entry name" value="Sporulation initiation inhibitor Soj"/>
    <property type="match status" value="1"/>
</dbReference>
<accession>A0AAW9MVZ7</accession>
<proteinExistence type="inferred from homology"/>
<reference evidence="7 8" key="1">
    <citation type="submission" date="2024-01" db="EMBL/GenBank/DDBJ databases">
        <title>Complete genome sequence of Citroniella saccharovorans strain M6.X9, isolated from human fecal sample.</title>
        <authorList>
            <person name="Cheng G."/>
            <person name="Westerholm M."/>
            <person name="Schnurer A."/>
        </authorList>
    </citation>
    <scope>NUCLEOTIDE SEQUENCE [LARGE SCALE GENOMIC DNA]</scope>
    <source>
        <strain evidence="7 8">DSM 29873</strain>
    </source>
</reference>
<feature type="domain" description="AAA" evidence="6">
    <location>
        <begin position="3"/>
        <end position="177"/>
    </location>
</feature>
<protein>
    <recommendedName>
        <fullName evidence="4">Sporulation initiation inhibitor protein Soj</fullName>
    </recommendedName>
</protein>
<evidence type="ECO:0000256" key="3">
    <source>
        <dbReference type="ARBA" id="ARBA00062323"/>
    </source>
</evidence>
<feature type="coiled-coil region" evidence="5">
    <location>
        <begin position="90"/>
        <end position="117"/>
    </location>
</feature>
<comment type="catalytic activity">
    <reaction evidence="2">
        <text>ATP + H2O = ADP + phosphate + H(+)</text>
        <dbReference type="Rhea" id="RHEA:13065"/>
        <dbReference type="ChEBI" id="CHEBI:15377"/>
        <dbReference type="ChEBI" id="CHEBI:15378"/>
        <dbReference type="ChEBI" id="CHEBI:30616"/>
        <dbReference type="ChEBI" id="CHEBI:43474"/>
        <dbReference type="ChEBI" id="CHEBI:456216"/>
    </reaction>
</comment>
<dbReference type="Proteomes" id="UP001357733">
    <property type="component" value="Unassembled WGS sequence"/>
</dbReference>
<dbReference type="InterPro" id="IPR050678">
    <property type="entry name" value="DNA_Partitioning_ATPase"/>
</dbReference>
<evidence type="ECO:0000256" key="1">
    <source>
        <dbReference type="ARBA" id="ARBA00006976"/>
    </source>
</evidence>
<dbReference type="PIRSF" id="PIRSF009320">
    <property type="entry name" value="Nuc_binding_HP_1000"/>
    <property type="match status" value="1"/>
</dbReference>
<dbReference type="EMBL" id="JAYKOT010000001">
    <property type="protein sequence ID" value="MEB3428677.1"/>
    <property type="molecule type" value="Genomic_DNA"/>
</dbReference>
<comment type="subunit">
    <text evidence="3">Dimerizes in the presence of ATP but not ADP; ATP-binding is required for double-stranded (ds)DNA-binding. Interacts with DnaA.</text>
</comment>
<dbReference type="InterPro" id="IPR027417">
    <property type="entry name" value="P-loop_NTPase"/>
</dbReference>